<reference evidence="1 2" key="1">
    <citation type="submission" date="2024-09" db="EMBL/GenBank/DDBJ databases">
        <title>Novel species of the genus Pelomonas and Roseateles isolated from streams.</title>
        <authorList>
            <person name="Lu H."/>
        </authorList>
    </citation>
    <scope>NUCLEOTIDE SEQUENCE [LARGE SCALE GENOMIC DNA]</scope>
    <source>
        <strain evidence="1 2">BYS96W</strain>
    </source>
</reference>
<gene>
    <name evidence="1" type="ORF">ACG00X_14295</name>
</gene>
<dbReference type="SUPFAM" id="SSF48256">
    <property type="entry name" value="Citrate synthase"/>
    <property type="match status" value="1"/>
</dbReference>
<accession>A0ABW7G7W7</accession>
<dbReference type="InterPro" id="IPR036969">
    <property type="entry name" value="Citrate_synthase_sf"/>
</dbReference>
<evidence type="ECO:0000313" key="1">
    <source>
        <dbReference type="EMBL" id="MFG6458008.1"/>
    </source>
</evidence>
<keyword evidence="1" id="KW-0456">Lyase</keyword>
<protein>
    <submittedName>
        <fullName evidence="1">Citryl-CoA lyase</fullName>
    </submittedName>
</protein>
<proteinExistence type="predicted"/>
<sequence length="264" mass="27578">MTSLQTRIWHEVPEPGDPFAVRVARCHGYDVFGDMLGHCRWVELLFLLFRGEAPSSGQAALLEDLAVALANPGPRDPAVHAAMASATGGATAAAALMAALAVGAGRQGGARDVFDALTGWERCGLDVPAWQAWMRSAGEPALSIWPAAERPAGFDGQAVQTSGIVLRTLSGLCVHAPAERLRWLAAHRGALEAAAGRPLAMTGVAAAVLADLGFDAEQGEMLHLLLRLPGAAAHALEQRALGYKRFPFPAVQLEDDPGQAVGAS</sequence>
<keyword evidence="2" id="KW-1185">Reference proteome</keyword>
<dbReference type="RefSeq" id="WP_394488863.1">
    <property type="nucleotide sequence ID" value="NZ_JBIGIA010000010.1"/>
</dbReference>
<organism evidence="1 2">
    <name type="scientific">Pelomonas nitida</name>
    <dbReference type="NCBI Taxonomy" id="3299027"/>
    <lineage>
        <taxon>Bacteria</taxon>
        <taxon>Pseudomonadati</taxon>
        <taxon>Pseudomonadota</taxon>
        <taxon>Betaproteobacteria</taxon>
        <taxon>Burkholderiales</taxon>
        <taxon>Sphaerotilaceae</taxon>
        <taxon>Roseateles</taxon>
    </lineage>
</organism>
<dbReference type="GO" id="GO:0016829">
    <property type="term" value="F:lyase activity"/>
    <property type="evidence" value="ECO:0007669"/>
    <property type="project" value="UniProtKB-KW"/>
</dbReference>
<dbReference type="EMBL" id="JBIGIA010000010">
    <property type="protein sequence ID" value="MFG6458008.1"/>
    <property type="molecule type" value="Genomic_DNA"/>
</dbReference>
<dbReference type="Proteomes" id="UP001606305">
    <property type="component" value="Unassembled WGS sequence"/>
</dbReference>
<name>A0ABW7G7W7_9BURK</name>
<comment type="caution">
    <text evidence="1">The sequence shown here is derived from an EMBL/GenBank/DDBJ whole genome shotgun (WGS) entry which is preliminary data.</text>
</comment>
<evidence type="ECO:0000313" key="2">
    <source>
        <dbReference type="Proteomes" id="UP001606305"/>
    </source>
</evidence>